<dbReference type="Gene3D" id="3.40.50.2000">
    <property type="entry name" value="Glycogen Phosphorylase B"/>
    <property type="match status" value="2"/>
</dbReference>
<dbReference type="InterPro" id="IPR007235">
    <property type="entry name" value="Glyco_trans_28_C"/>
</dbReference>
<dbReference type="OrthoDB" id="20273at2759"/>
<evidence type="ECO:0000313" key="3">
    <source>
        <dbReference type="Proteomes" id="UP000327013"/>
    </source>
</evidence>
<dbReference type="AlphaFoldDB" id="A0A5N6KSP3"/>
<dbReference type="InterPro" id="IPR052474">
    <property type="entry name" value="UDP-GlcNAc_transferase"/>
</dbReference>
<keyword evidence="3" id="KW-1185">Reference proteome</keyword>
<dbReference type="Proteomes" id="UP000327013">
    <property type="component" value="Unassembled WGS sequence"/>
</dbReference>
<evidence type="ECO:0000313" key="2">
    <source>
        <dbReference type="EMBL" id="KAB8342859.1"/>
    </source>
</evidence>
<dbReference type="Pfam" id="PF04101">
    <property type="entry name" value="Glyco_tran_28_C"/>
    <property type="match status" value="1"/>
</dbReference>
<dbReference type="EMBL" id="VIBQ01000012">
    <property type="protein sequence ID" value="KAB8342859.1"/>
    <property type="molecule type" value="Genomic_DNA"/>
</dbReference>
<reference evidence="2 3" key="1">
    <citation type="submission" date="2019-06" db="EMBL/GenBank/DDBJ databases">
        <title>A chromosomal-level reference genome of Carpinus fangiana (Coryloideae, Betulaceae).</title>
        <authorList>
            <person name="Yang X."/>
            <person name="Wang Z."/>
            <person name="Zhang L."/>
            <person name="Hao G."/>
            <person name="Liu J."/>
            <person name="Yang Y."/>
        </authorList>
    </citation>
    <scope>NUCLEOTIDE SEQUENCE [LARGE SCALE GENOMIC DNA]</scope>
    <source>
        <strain evidence="2">Cfa_2016G</strain>
        <tissue evidence="2">Leaf</tissue>
    </source>
</reference>
<gene>
    <name evidence="2" type="ORF">FH972_022457</name>
</gene>
<dbReference type="GO" id="GO:0006488">
    <property type="term" value="P:dolichol-linked oligosaccharide biosynthetic process"/>
    <property type="evidence" value="ECO:0007669"/>
    <property type="project" value="TreeGrafter"/>
</dbReference>
<dbReference type="PANTHER" id="PTHR47043">
    <property type="entry name" value="UDP-N-ACETYLGLUCOSAMINE TRANSFERASE SUBUNIT ALG13"/>
    <property type="match status" value="1"/>
</dbReference>
<dbReference type="GO" id="GO:0043541">
    <property type="term" value="C:UDP-N-acetylglucosamine transferase complex"/>
    <property type="evidence" value="ECO:0007669"/>
    <property type="project" value="TreeGrafter"/>
</dbReference>
<evidence type="ECO:0000259" key="1">
    <source>
        <dbReference type="Pfam" id="PF04101"/>
    </source>
</evidence>
<protein>
    <recommendedName>
        <fullName evidence="1">Glycosyl transferase family 28 C-terminal domain-containing protein</fullName>
    </recommendedName>
</protein>
<organism evidence="2 3">
    <name type="scientific">Carpinus fangiana</name>
    <dbReference type="NCBI Taxonomy" id="176857"/>
    <lineage>
        <taxon>Eukaryota</taxon>
        <taxon>Viridiplantae</taxon>
        <taxon>Streptophyta</taxon>
        <taxon>Embryophyta</taxon>
        <taxon>Tracheophyta</taxon>
        <taxon>Spermatophyta</taxon>
        <taxon>Magnoliopsida</taxon>
        <taxon>eudicotyledons</taxon>
        <taxon>Gunneridae</taxon>
        <taxon>Pentapetalae</taxon>
        <taxon>rosids</taxon>
        <taxon>fabids</taxon>
        <taxon>Fagales</taxon>
        <taxon>Betulaceae</taxon>
        <taxon>Carpinus</taxon>
    </lineage>
</organism>
<comment type="caution">
    <text evidence="2">The sequence shown here is derived from an EMBL/GenBank/DDBJ whole genome shotgun (WGS) entry which is preliminary data.</text>
</comment>
<dbReference type="PANTHER" id="PTHR47043:SF1">
    <property type="entry name" value="UDP-N-ACETYLGLUCOSAMINE TRANSFERASE SUBUNIT ALG13"/>
    <property type="match status" value="1"/>
</dbReference>
<sequence>MASEGSSFPEPVPGAPRKLCFVTVGATAPFNSLIRAVLERPFLQALSSYGYTDLLLQYGRGGDNALKEAEAVDVDQDSLYHGEGIRIAGFAFREDGLSYEMKTTSGRGFGGFEAQGLIISHAGMLPLASSPTRAMLTSVDIGSGSILEGLRLGVPMIVVPNPQLLDNHQEDLAEELAGQGYVVHADVQAKDFEDNVRQAEEMRQRTRSWPPVNSGEAAPAGISEIIDEELGFRNLD</sequence>
<dbReference type="SUPFAM" id="SSF53756">
    <property type="entry name" value="UDP-Glycosyltransferase/glycogen phosphorylase"/>
    <property type="match status" value="1"/>
</dbReference>
<accession>A0A5N6KSP3</accession>
<name>A0A5N6KSP3_9ROSI</name>
<dbReference type="GO" id="GO:0016758">
    <property type="term" value="F:hexosyltransferase activity"/>
    <property type="evidence" value="ECO:0007669"/>
    <property type="project" value="InterPro"/>
</dbReference>
<proteinExistence type="predicted"/>
<feature type="domain" description="Glycosyl transferase family 28 C-terminal" evidence="1">
    <location>
        <begin position="142"/>
        <end position="203"/>
    </location>
</feature>